<keyword evidence="1" id="KW-1133">Transmembrane helix</keyword>
<keyword evidence="1" id="KW-0812">Transmembrane</keyword>
<evidence type="ECO:0000313" key="2">
    <source>
        <dbReference type="EMBL" id="OMP12030.1"/>
    </source>
</evidence>
<comment type="caution">
    <text evidence="2">The sequence shown here is derived from an EMBL/GenBank/DDBJ whole genome shotgun (WGS) entry which is preliminary data.</text>
</comment>
<dbReference type="Proteomes" id="UP000187203">
    <property type="component" value="Unassembled WGS sequence"/>
</dbReference>
<gene>
    <name evidence="2" type="ORF">COLO4_03504</name>
</gene>
<keyword evidence="1" id="KW-0472">Membrane</keyword>
<evidence type="ECO:0000313" key="3">
    <source>
        <dbReference type="Proteomes" id="UP000187203"/>
    </source>
</evidence>
<evidence type="ECO:0000256" key="1">
    <source>
        <dbReference type="SAM" id="Phobius"/>
    </source>
</evidence>
<keyword evidence="3" id="KW-1185">Reference proteome</keyword>
<dbReference type="EMBL" id="AWUE01009963">
    <property type="protein sequence ID" value="OMP12030.1"/>
    <property type="molecule type" value="Genomic_DNA"/>
</dbReference>
<proteinExistence type="predicted"/>
<accession>A0A1R3KY78</accession>
<dbReference type="AlphaFoldDB" id="A0A1R3KY78"/>
<reference evidence="3" key="1">
    <citation type="submission" date="2013-09" db="EMBL/GenBank/DDBJ databases">
        <title>Corchorus olitorius genome sequencing.</title>
        <authorList>
            <person name="Alam M."/>
            <person name="Haque M.S."/>
            <person name="Islam M.S."/>
            <person name="Emdad E.M."/>
            <person name="Islam M.M."/>
            <person name="Ahmed B."/>
            <person name="Halim A."/>
            <person name="Hossen Q.M.M."/>
            <person name="Hossain M.Z."/>
            <person name="Ahmed R."/>
            <person name="Khan M.M."/>
            <person name="Islam R."/>
            <person name="Rashid M.M."/>
            <person name="Khan S.A."/>
            <person name="Rahman M.S."/>
            <person name="Alam M."/>
            <person name="Yahiya A.S."/>
            <person name="Khan M.S."/>
            <person name="Azam M.S."/>
            <person name="Haque T."/>
            <person name="Lashkar M.Z.H."/>
            <person name="Akhand A.I."/>
            <person name="Morshed G."/>
            <person name="Roy S."/>
            <person name="Uddin K.S."/>
            <person name="Rabeya T."/>
            <person name="Hossain A.S."/>
            <person name="Chowdhury A."/>
            <person name="Snigdha A.R."/>
            <person name="Mortoza M.S."/>
            <person name="Matin S.A."/>
            <person name="Hoque S.M.E."/>
            <person name="Islam M.K."/>
            <person name="Roy D.K."/>
            <person name="Haider R."/>
            <person name="Moosa M.M."/>
            <person name="Elias S.M."/>
            <person name="Hasan A.M."/>
            <person name="Jahan S."/>
            <person name="Shafiuddin M."/>
            <person name="Mahmood N."/>
            <person name="Shommy N.S."/>
        </authorList>
    </citation>
    <scope>NUCLEOTIDE SEQUENCE [LARGE SCALE GENOMIC DNA]</scope>
    <source>
        <strain evidence="3">cv. O-4</strain>
    </source>
</reference>
<organism evidence="2 3">
    <name type="scientific">Corchorus olitorius</name>
    <dbReference type="NCBI Taxonomy" id="93759"/>
    <lineage>
        <taxon>Eukaryota</taxon>
        <taxon>Viridiplantae</taxon>
        <taxon>Streptophyta</taxon>
        <taxon>Embryophyta</taxon>
        <taxon>Tracheophyta</taxon>
        <taxon>Spermatophyta</taxon>
        <taxon>Magnoliopsida</taxon>
        <taxon>eudicotyledons</taxon>
        <taxon>Gunneridae</taxon>
        <taxon>Pentapetalae</taxon>
        <taxon>rosids</taxon>
        <taxon>malvids</taxon>
        <taxon>Malvales</taxon>
        <taxon>Malvaceae</taxon>
        <taxon>Grewioideae</taxon>
        <taxon>Apeibeae</taxon>
        <taxon>Corchorus</taxon>
    </lineage>
</organism>
<name>A0A1R3KY78_9ROSI</name>
<feature type="transmembrane region" description="Helical" evidence="1">
    <location>
        <begin position="52"/>
        <end position="69"/>
    </location>
</feature>
<protein>
    <submittedName>
        <fullName evidence="2">Uncharacterized protein</fullName>
    </submittedName>
</protein>
<feature type="transmembrane region" description="Helical" evidence="1">
    <location>
        <begin position="25"/>
        <end position="46"/>
    </location>
</feature>
<sequence>MNIAKAFKAMASLKSRIVDSTQNPLVALLLVVAGGAYIPTAMWLANEYQFDYLLYPVLLIVMFVALTSGRKNARRAV</sequence>